<organism evidence="1 2">
    <name type="scientific">Albugo candida</name>
    <dbReference type="NCBI Taxonomy" id="65357"/>
    <lineage>
        <taxon>Eukaryota</taxon>
        <taxon>Sar</taxon>
        <taxon>Stramenopiles</taxon>
        <taxon>Oomycota</taxon>
        <taxon>Peronosporomycetes</taxon>
        <taxon>Albuginales</taxon>
        <taxon>Albuginaceae</taxon>
        <taxon>Albugo</taxon>
    </lineage>
</organism>
<dbReference type="Proteomes" id="UP000053237">
    <property type="component" value="Unassembled WGS sequence"/>
</dbReference>
<comment type="caution">
    <text evidence="1">The sequence shown here is derived from an EMBL/GenBank/DDBJ whole genome shotgun (WGS) entry which is preliminary data.</text>
</comment>
<dbReference type="STRING" id="65357.A0A024GA90"/>
<dbReference type="EMBL" id="CAIX01000053">
    <property type="protein sequence ID" value="CCI43688.1"/>
    <property type="molecule type" value="Genomic_DNA"/>
</dbReference>
<reference evidence="1 2" key="1">
    <citation type="submission" date="2012-05" db="EMBL/GenBank/DDBJ databases">
        <title>Recombination and specialization in a pathogen metapopulation.</title>
        <authorList>
            <person name="Gardiner A."/>
            <person name="Kemen E."/>
            <person name="Schultz-Larsen T."/>
            <person name="MacLean D."/>
            <person name="Van Oosterhout C."/>
            <person name="Jones J.D.G."/>
        </authorList>
    </citation>
    <scope>NUCLEOTIDE SEQUENCE [LARGE SCALE GENOMIC DNA]</scope>
    <source>
        <strain evidence="1 2">Ac Nc2</strain>
    </source>
</reference>
<gene>
    <name evidence="1" type="ORF">BN9_044720</name>
</gene>
<keyword evidence="2" id="KW-1185">Reference proteome</keyword>
<evidence type="ECO:0000313" key="2">
    <source>
        <dbReference type="Proteomes" id="UP000053237"/>
    </source>
</evidence>
<dbReference type="AlphaFoldDB" id="A0A024GA90"/>
<dbReference type="InParanoid" id="A0A024GA90"/>
<protein>
    <submittedName>
        <fullName evidence="1">Uncharacterized protein</fullName>
    </submittedName>
</protein>
<name>A0A024GA90_9STRA</name>
<accession>A0A024GA90</accession>
<proteinExistence type="predicted"/>
<evidence type="ECO:0000313" key="1">
    <source>
        <dbReference type="EMBL" id="CCI43688.1"/>
    </source>
</evidence>
<sequence length="142" mass="15511">MALLDESTKDIKEQKLATVLAVRALEEKGAVEASMKTLEANARDNLSHGLSALSFYVERNQSIKFLAIARTCADLTLLNSAISTAIKGGIATWDFNLKNALKQRDELQNVEDSEATDNMMVDVAPSLVDQEQASSPLQMLLQ</sequence>